<feature type="domain" description="C2H2-type" evidence="10">
    <location>
        <begin position="43"/>
        <end position="70"/>
    </location>
</feature>
<reference evidence="11 12" key="1">
    <citation type="submission" date="2024-05" db="EMBL/GenBank/DDBJ databases">
        <authorList>
            <person name="Wallberg A."/>
        </authorList>
    </citation>
    <scope>NUCLEOTIDE SEQUENCE [LARGE SCALE GENOMIC DNA]</scope>
</reference>
<sequence>MSHSAEKFEAPLFSCSSCGYKTRWKYFLKFHMIIHSFHKSEPFLCTECNFRCTTLDQLEKHMRYHSEKKPFANSDSEYGCAELASDNESSRYLVTCNQLKKVLLVFSIITAIALVILIRHLVSHDHSTSDVEPAAYYRGRFWLPAHVEHLNDTLHPVPTETSNNISVDKVHDSNDSLLSIVNVKTNEPIVYPFNTENEQTLKANKSHQSLKYVANEKIHIENENFYYSTKDSLSNVLDNINRIKVSNVKLDLFKNYIFNNTL</sequence>
<evidence type="ECO:0000313" key="12">
    <source>
        <dbReference type="Proteomes" id="UP001497623"/>
    </source>
</evidence>
<protein>
    <recommendedName>
        <fullName evidence="10">C2H2-type domain-containing protein</fullName>
    </recommendedName>
</protein>
<keyword evidence="5" id="KW-0862">Zinc</keyword>
<evidence type="ECO:0000256" key="6">
    <source>
        <dbReference type="ARBA" id="ARBA00023125"/>
    </source>
</evidence>
<evidence type="ECO:0000256" key="2">
    <source>
        <dbReference type="ARBA" id="ARBA00022723"/>
    </source>
</evidence>
<evidence type="ECO:0000256" key="9">
    <source>
        <dbReference type="SAM" id="Phobius"/>
    </source>
</evidence>
<evidence type="ECO:0000313" key="11">
    <source>
        <dbReference type="EMBL" id="CAL4206101.1"/>
    </source>
</evidence>
<accession>A0AAV2SLP4</accession>
<dbReference type="PROSITE" id="PS00028">
    <property type="entry name" value="ZINC_FINGER_C2H2_1"/>
    <property type="match status" value="1"/>
</dbReference>
<gene>
    <name evidence="11" type="ORF">MNOR_LOCUS37996</name>
</gene>
<evidence type="ECO:0000256" key="1">
    <source>
        <dbReference type="ARBA" id="ARBA00004123"/>
    </source>
</evidence>
<organism evidence="11 12">
    <name type="scientific">Meganyctiphanes norvegica</name>
    <name type="common">Northern krill</name>
    <name type="synonym">Thysanopoda norvegica</name>
    <dbReference type="NCBI Taxonomy" id="48144"/>
    <lineage>
        <taxon>Eukaryota</taxon>
        <taxon>Metazoa</taxon>
        <taxon>Ecdysozoa</taxon>
        <taxon>Arthropoda</taxon>
        <taxon>Crustacea</taxon>
        <taxon>Multicrustacea</taxon>
        <taxon>Malacostraca</taxon>
        <taxon>Eumalacostraca</taxon>
        <taxon>Eucarida</taxon>
        <taxon>Euphausiacea</taxon>
        <taxon>Euphausiidae</taxon>
        <taxon>Meganyctiphanes</taxon>
    </lineage>
</organism>
<keyword evidence="9" id="KW-0472">Membrane</keyword>
<dbReference type="SMART" id="SM00355">
    <property type="entry name" value="ZnF_C2H2"/>
    <property type="match status" value="2"/>
</dbReference>
<evidence type="ECO:0000256" key="7">
    <source>
        <dbReference type="ARBA" id="ARBA00023242"/>
    </source>
</evidence>
<proteinExistence type="predicted"/>
<feature type="transmembrane region" description="Helical" evidence="9">
    <location>
        <begin position="102"/>
        <end position="122"/>
    </location>
</feature>
<keyword evidence="9" id="KW-0812">Transmembrane</keyword>
<keyword evidence="3" id="KW-0677">Repeat</keyword>
<dbReference type="SUPFAM" id="SSF57667">
    <property type="entry name" value="beta-beta-alpha zinc fingers"/>
    <property type="match status" value="1"/>
</dbReference>
<evidence type="ECO:0000256" key="3">
    <source>
        <dbReference type="ARBA" id="ARBA00022737"/>
    </source>
</evidence>
<evidence type="ECO:0000256" key="8">
    <source>
        <dbReference type="PROSITE-ProRule" id="PRU00042"/>
    </source>
</evidence>
<feature type="domain" description="C2H2-type" evidence="10">
    <location>
        <begin position="13"/>
        <end position="40"/>
    </location>
</feature>
<dbReference type="PROSITE" id="PS50157">
    <property type="entry name" value="ZINC_FINGER_C2H2_2"/>
    <property type="match status" value="2"/>
</dbReference>
<evidence type="ECO:0000259" key="10">
    <source>
        <dbReference type="PROSITE" id="PS50157"/>
    </source>
</evidence>
<dbReference type="PANTHER" id="PTHR24404:SF111">
    <property type="entry name" value="GASTRULA ZINC FINGER PROTEIN XLCGF49.1-LIKE-RELATED"/>
    <property type="match status" value="1"/>
</dbReference>
<evidence type="ECO:0000256" key="4">
    <source>
        <dbReference type="ARBA" id="ARBA00022771"/>
    </source>
</evidence>
<dbReference type="GO" id="GO:0006357">
    <property type="term" value="P:regulation of transcription by RNA polymerase II"/>
    <property type="evidence" value="ECO:0007669"/>
    <property type="project" value="TreeGrafter"/>
</dbReference>
<keyword evidence="2" id="KW-0479">Metal-binding</keyword>
<keyword evidence="4 8" id="KW-0863">Zinc-finger</keyword>
<dbReference type="GO" id="GO:0005634">
    <property type="term" value="C:nucleus"/>
    <property type="evidence" value="ECO:0007669"/>
    <property type="project" value="UniProtKB-SubCell"/>
</dbReference>
<comment type="caution">
    <text evidence="11">The sequence shown here is derived from an EMBL/GenBank/DDBJ whole genome shotgun (WGS) entry which is preliminary data.</text>
</comment>
<dbReference type="EMBL" id="CAXKWB010081733">
    <property type="protein sequence ID" value="CAL4206101.1"/>
    <property type="molecule type" value="Genomic_DNA"/>
</dbReference>
<dbReference type="InterPro" id="IPR050589">
    <property type="entry name" value="Ikaros_C2H2-ZF"/>
</dbReference>
<dbReference type="PANTHER" id="PTHR24404">
    <property type="entry name" value="ZINC FINGER PROTEIN"/>
    <property type="match status" value="1"/>
</dbReference>
<dbReference type="GO" id="GO:0003700">
    <property type="term" value="F:DNA-binding transcription factor activity"/>
    <property type="evidence" value="ECO:0007669"/>
    <property type="project" value="TreeGrafter"/>
</dbReference>
<keyword evidence="12" id="KW-1185">Reference proteome</keyword>
<keyword evidence="7" id="KW-0539">Nucleus</keyword>
<dbReference type="Gene3D" id="3.30.160.60">
    <property type="entry name" value="Classic Zinc Finger"/>
    <property type="match status" value="1"/>
</dbReference>
<comment type="subcellular location">
    <subcellularLocation>
        <location evidence="1">Nucleus</location>
    </subcellularLocation>
</comment>
<dbReference type="InterPro" id="IPR013087">
    <property type="entry name" value="Znf_C2H2_type"/>
</dbReference>
<keyword evidence="9" id="KW-1133">Transmembrane helix</keyword>
<dbReference type="InterPro" id="IPR036236">
    <property type="entry name" value="Znf_C2H2_sf"/>
</dbReference>
<keyword evidence="6" id="KW-0238">DNA-binding</keyword>
<dbReference type="AlphaFoldDB" id="A0AAV2SLP4"/>
<name>A0AAV2SLP4_MEGNR</name>
<dbReference type="Proteomes" id="UP001497623">
    <property type="component" value="Unassembled WGS sequence"/>
</dbReference>
<dbReference type="GO" id="GO:0008270">
    <property type="term" value="F:zinc ion binding"/>
    <property type="evidence" value="ECO:0007669"/>
    <property type="project" value="UniProtKB-KW"/>
</dbReference>
<dbReference type="GO" id="GO:0000978">
    <property type="term" value="F:RNA polymerase II cis-regulatory region sequence-specific DNA binding"/>
    <property type="evidence" value="ECO:0007669"/>
    <property type="project" value="TreeGrafter"/>
</dbReference>
<evidence type="ECO:0000256" key="5">
    <source>
        <dbReference type="ARBA" id="ARBA00022833"/>
    </source>
</evidence>